<evidence type="ECO:0000313" key="3">
    <source>
        <dbReference type="Proteomes" id="UP001153620"/>
    </source>
</evidence>
<proteinExistence type="predicted"/>
<dbReference type="GO" id="GO:0004074">
    <property type="term" value="F:biliverdin reductase [NAD(P)H] activity"/>
    <property type="evidence" value="ECO:0007669"/>
    <property type="project" value="TreeGrafter"/>
</dbReference>
<name>A0A9P0JBX8_9DIPT</name>
<evidence type="ECO:0000259" key="1">
    <source>
        <dbReference type="Pfam" id="PF13460"/>
    </source>
</evidence>
<dbReference type="SUPFAM" id="SSF51735">
    <property type="entry name" value="NAD(P)-binding Rossmann-fold domains"/>
    <property type="match status" value="1"/>
</dbReference>
<organism evidence="2 3">
    <name type="scientific">Chironomus riparius</name>
    <dbReference type="NCBI Taxonomy" id="315576"/>
    <lineage>
        <taxon>Eukaryota</taxon>
        <taxon>Metazoa</taxon>
        <taxon>Ecdysozoa</taxon>
        <taxon>Arthropoda</taxon>
        <taxon>Hexapoda</taxon>
        <taxon>Insecta</taxon>
        <taxon>Pterygota</taxon>
        <taxon>Neoptera</taxon>
        <taxon>Endopterygota</taxon>
        <taxon>Diptera</taxon>
        <taxon>Nematocera</taxon>
        <taxon>Chironomoidea</taxon>
        <taxon>Chironomidae</taxon>
        <taxon>Chironominae</taxon>
        <taxon>Chironomus</taxon>
    </lineage>
</organism>
<feature type="domain" description="NAD(P)-binding" evidence="1">
    <location>
        <begin position="8"/>
        <end position="187"/>
    </location>
</feature>
<reference evidence="2" key="1">
    <citation type="submission" date="2022-01" db="EMBL/GenBank/DDBJ databases">
        <authorList>
            <person name="King R."/>
        </authorList>
    </citation>
    <scope>NUCLEOTIDE SEQUENCE</scope>
</reference>
<sequence length="201" mass="22091">MNKLAIFGGTGMTGKCAVEYALKKGKHVKMLIRNESTLPEEFKSKVEVIQGDVLNQADVDKVVEGVDGVVIILGTRNDTSATTVMSQGTKNIIQAMKKFGITKFSACMSSFLFMPPEAVPKVFHEINADHLRMLNIVKESGLEYRAVLPPHIADEPSAPFQVLYDKTPGRTISKYDLGKFFIDCLENDEHSGKVIGIATIK</sequence>
<dbReference type="AlphaFoldDB" id="A0A9P0JBX8"/>
<dbReference type="OrthoDB" id="78344at2759"/>
<dbReference type="GO" id="GO:0042602">
    <property type="term" value="F:riboflavin reductase (NADPH) activity"/>
    <property type="evidence" value="ECO:0007669"/>
    <property type="project" value="TreeGrafter"/>
</dbReference>
<evidence type="ECO:0000313" key="2">
    <source>
        <dbReference type="EMBL" id="CAH1735892.1"/>
    </source>
</evidence>
<accession>A0A9P0JBX8</accession>
<dbReference type="Gene3D" id="3.40.50.720">
    <property type="entry name" value="NAD(P)-binding Rossmann-like Domain"/>
    <property type="match status" value="1"/>
</dbReference>
<dbReference type="PANTHER" id="PTHR43355:SF2">
    <property type="entry name" value="FLAVIN REDUCTASE (NADPH)"/>
    <property type="match status" value="1"/>
</dbReference>
<dbReference type="InterPro" id="IPR036291">
    <property type="entry name" value="NAD(P)-bd_dom_sf"/>
</dbReference>
<dbReference type="PANTHER" id="PTHR43355">
    <property type="entry name" value="FLAVIN REDUCTASE (NADPH)"/>
    <property type="match status" value="1"/>
</dbReference>
<gene>
    <name evidence="2" type="ORF">CHIRRI_LOCUS15143</name>
</gene>
<dbReference type="EMBL" id="OU895880">
    <property type="protein sequence ID" value="CAH1735892.1"/>
    <property type="molecule type" value="Genomic_DNA"/>
</dbReference>
<dbReference type="InterPro" id="IPR051606">
    <property type="entry name" value="Polyketide_Oxido-like"/>
</dbReference>
<dbReference type="Pfam" id="PF13460">
    <property type="entry name" value="NAD_binding_10"/>
    <property type="match status" value="1"/>
</dbReference>
<protein>
    <recommendedName>
        <fullName evidence="1">NAD(P)-binding domain-containing protein</fullName>
    </recommendedName>
</protein>
<dbReference type="InterPro" id="IPR016040">
    <property type="entry name" value="NAD(P)-bd_dom"/>
</dbReference>
<reference evidence="2" key="2">
    <citation type="submission" date="2022-10" db="EMBL/GenBank/DDBJ databases">
        <authorList>
            <consortium name="ENA_rothamsted_submissions"/>
            <consortium name="culmorum"/>
            <person name="King R."/>
        </authorList>
    </citation>
    <scope>NUCLEOTIDE SEQUENCE</scope>
</reference>
<dbReference type="Proteomes" id="UP001153620">
    <property type="component" value="Chromosome 4"/>
</dbReference>
<dbReference type="CDD" id="cd05244">
    <property type="entry name" value="BVR-B_like_SDR_a"/>
    <property type="match status" value="1"/>
</dbReference>
<keyword evidence="3" id="KW-1185">Reference proteome</keyword>